<organism evidence="2 3">
    <name type="scientific">Polarella glacialis</name>
    <name type="common">Dinoflagellate</name>
    <dbReference type="NCBI Taxonomy" id="89957"/>
    <lineage>
        <taxon>Eukaryota</taxon>
        <taxon>Sar</taxon>
        <taxon>Alveolata</taxon>
        <taxon>Dinophyceae</taxon>
        <taxon>Suessiales</taxon>
        <taxon>Suessiaceae</taxon>
        <taxon>Polarella</taxon>
    </lineage>
</organism>
<comment type="caution">
    <text evidence="2">The sequence shown here is derived from an EMBL/GenBank/DDBJ whole genome shotgun (WGS) entry which is preliminary data.</text>
</comment>
<sequence>DAHWKNCWMDDDDLDELYEDVVDQLQGSLKQPDLDPALRERLESCTRAMRELGDSYCKELWAKEDKGERYRRREEEESSSEVDGSGLAATQGPSKKLRVLSPQLCRAACVD</sequence>
<feature type="non-terminal residue" evidence="2">
    <location>
        <position position="111"/>
    </location>
</feature>
<dbReference type="AlphaFoldDB" id="A0A813K6K8"/>
<protein>
    <submittedName>
        <fullName evidence="2">Uncharacterized protein</fullName>
    </submittedName>
</protein>
<reference evidence="2" key="1">
    <citation type="submission" date="2021-02" db="EMBL/GenBank/DDBJ databases">
        <authorList>
            <person name="Dougan E. K."/>
            <person name="Rhodes N."/>
            <person name="Thang M."/>
            <person name="Chan C."/>
        </authorList>
    </citation>
    <scope>NUCLEOTIDE SEQUENCE</scope>
</reference>
<feature type="region of interest" description="Disordered" evidence="1">
    <location>
        <begin position="68"/>
        <end position="94"/>
    </location>
</feature>
<accession>A0A813K6K8</accession>
<evidence type="ECO:0000256" key="1">
    <source>
        <dbReference type="SAM" id="MobiDB-lite"/>
    </source>
</evidence>
<dbReference type="EMBL" id="CAJNNW010027660">
    <property type="protein sequence ID" value="CAE8692549.1"/>
    <property type="molecule type" value="Genomic_DNA"/>
</dbReference>
<evidence type="ECO:0000313" key="3">
    <source>
        <dbReference type="Proteomes" id="UP000626109"/>
    </source>
</evidence>
<dbReference type="Proteomes" id="UP000626109">
    <property type="component" value="Unassembled WGS sequence"/>
</dbReference>
<evidence type="ECO:0000313" key="2">
    <source>
        <dbReference type="EMBL" id="CAE8692549.1"/>
    </source>
</evidence>
<name>A0A813K6K8_POLGL</name>
<gene>
    <name evidence="2" type="ORF">PGLA2088_LOCUS27929</name>
</gene>
<proteinExistence type="predicted"/>